<dbReference type="WBParaSite" id="RSKR_0000700100.1">
    <property type="protein sequence ID" value="RSKR_0000700100.1"/>
    <property type="gene ID" value="RSKR_0000700100"/>
</dbReference>
<name>A0AC35U2B3_9BILA</name>
<accession>A0AC35U2B3</accession>
<reference evidence="2" key="1">
    <citation type="submission" date="2016-11" db="UniProtKB">
        <authorList>
            <consortium name="WormBaseParasite"/>
        </authorList>
    </citation>
    <scope>IDENTIFICATION</scope>
    <source>
        <strain evidence="2">KR3021</strain>
    </source>
</reference>
<proteinExistence type="predicted"/>
<sequence>MVRIRQMIDPVNVQEVGIEHQTTDIDICLPIEEVVNINEEDTMEVEEWEEIPHENGDVVVENGDVVVENEDVVAENEGIMEEVVSNISDSLRIGNNWLYRN</sequence>
<evidence type="ECO:0000313" key="2">
    <source>
        <dbReference type="WBParaSite" id="RSKR_0000700100.1"/>
    </source>
</evidence>
<dbReference type="Proteomes" id="UP000095286">
    <property type="component" value="Unplaced"/>
</dbReference>
<protein>
    <submittedName>
        <fullName evidence="2">Uncharacterized protein</fullName>
    </submittedName>
</protein>
<evidence type="ECO:0000313" key="1">
    <source>
        <dbReference type="Proteomes" id="UP000095286"/>
    </source>
</evidence>
<organism evidence="1 2">
    <name type="scientific">Rhabditophanes sp. KR3021</name>
    <dbReference type="NCBI Taxonomy" id="114890"/>
    <lineage>
        <taxon>Eukaryota</taxon>
        <taxon>Metazoa</taxon>
        <taxon>Ecdysozoa</taxon>
        <taxon>Nematoda</taxon>
        <taxon>Chromadorea</taxon>
        <taxon>Rhabditida</taxon>
        <taxon>Tylenchina</taxon>
        <taxon>Panagrolaimomorpha</taxon>
        <taxon>Strongyloidoidea</taxon>
        <taxon>Alloionematidae</taxon>
        <taxon>Rhabditophanes</taxon>
    </lineage>
</organism>